<protein>
    <submittedName>
        <fullName evidence="2">Uncharacterized protein</fullName>
    </submittedName>
</protein>
<accession>A0A1E3PUK7</accession>
<dbReference type="AlphaFoldDB" id="A0A1E3PUK7"/>
<name>A0A1E3PUK7_LIPST</name>
<evidence type="ECO:0000313" key="3">
    <source>
        <dbReference type="Proteomes" id="UP000094385"/>
    </source>
</evidence>
<dbReference type="EMBL" id="KV454306">
    <property type="protein sequence ID" value="ODQ69010.1"/>
    <property type="molecule type" value="Genomic_DNA"/>
</dbReference>
<evidence type="ECO:0000313" key="2">
    <source>
        <dbReference type="EMBL" id="ODQ69010.1"/>
    </source>
</evidence>
<sequence length="55" mass="6337">MVVLRTRWYHDSKKGIVGNCPMISHFLLTLNFAIIIPLHNLSRAPLTHFNINHEG</sequence>
<evidence type="ECO:0000256" key="1">
    <source>
        <dbReference type="SAM" id="Phobius"/>
    </source>
</evidence>
<feature type="transmembrane region" description="Helical" evidence="1">
    <location>
        <begin position="20"/>
        <end position="39"/>
    </location>
</feature>
<keyword evidence="1" id="KW-1133">Transmembrane helix</keyword>
<keyword evidence="3" id="KW-1185">Reference proteome</keyword>
<gene>
    <name evidence="2" type="ORF">LIPSTDRAFT_202843</name>
</gene>
<dbReference type="Proteomes" id="UP000094385">
    <property type="component" value="Unassembled WGS sequence"/>
</dbReference>
<reference evidence="2 3" key="1">
    <citation type="journal article" date="2016" name="Proc. Natl. Acad. Sci. U.S.A.">
        <title>Comparative genomics of biotechnologically important yeasts.</title>
        <authorList>
            <person name="Riley R."/>
            <person name="Haridas S."/>
            <person name="Wolfe K.H."/>
            <person name="Lopes M.R."/>
            <person name="Hittinger C.T."/>
            <person name="Goeker M."/>
            <person name="Salamov A.A."/>
            <person name="Wisecaver J.H."/>
            <person name="Long T.M."/>
            <person name="Calvey C.H."/>
            <person name="Aerts A.L."/>
            <person name="Barry K.W."/>
            <person name="Choi C."/>
            <person name="Clum A."/>
            <person name="Coughlan A.Y."/>
            <person name="Deshpande S."/>
            <person name="Douglass A.P."/>
            <person name="Hanson S.J."/>
            <person name="Klenk H.-P."/>
            <person name="LaButti K.M."/>
            <person name="Lapidus A."/>
            <person name="Lindquist E.A."/>
            <person name="Lipzen A.M."/>
            <person name="Meier-Kolthoff J.P."/>
            <person name="Ohm R.A."/>
            <person name="Otillar R.P."/>
            <person name="Pangilinan J.L."/>
            <person name="Peng Y."/>
            <person name="Rokas A."/>
            <person name="Rosa C.A."/>
            <person name="Scheuner C."/>
            <person name="Sibirny A.A."/>
            <person name="Slot J.C."/>
            <person name="Stielow J.B."/>
            <person name="Sun H."/>
            <person name="Kurtzman C.P."/>
            <person name="Blackwell M."/>
            <person name="Grigoriev I.V."/>
            <person name="Jeffries T.W."/>
        </authorList>
    </citation>
    <scope>NUCLEOTIDE SEQUENCE [LARGE SCALE GENOMIC DNA]</scope>
    <source>
        <strain evidence="2 3">NRRL Y-11557</strain>
    </source>
</reference>
<keyword evidence="1" id="KW-0472">Membrane</keyword>
<organism evidence="2 3">
    <name type="scientific">Lipomyces starkeyi NRRL Y-11557</name>
    <dbReference type="NCBI Taxonomy" id="675824"/>
    <lineage>
        <taxon>Eukaryota</taxon>
        <taxon>Fungi</taxon>
        <taxon>Dikarya</taxon>
        <taxon>Ascomycota</taxon>
        <taxon>Saccharomycotina</taxon>
        <taxon>Lipomycetes</taxon>
        <taxon>Lipomycetales</taxon>
        <taxon>Lipomycetaceae</taxon>
        <taxon>Lipomyces</taxon>
    </lineage>
</organism>
<proteinExistence type="predicted"/>
<keyword evidence="1" id="KW-0812">Transmembrane</keyword>